<accession>A0AAQ0EJM0</accession>
<proteinExistence type="predicted"/>
<evidence type="ECO:0000313" key="2">
    <source>
        <dbReference type="Proteomes" id="UP001164481"/>
    </source>
</evidence>
<reference evidence="1" key="2">
    <citation type="submission" date="2022-11" db="EMBL/GenBank/DDBJ databases">
        <title>complete genomes of mycoplasma synoviae ZX313 strain and SD2 strain.</title>
        <authorList>
            <person name="Zhong Q."/>
        </authorList>
    </citation>
    <scope>NUCLEOTIDE SEQUENCE</scope>
    <source>
        <strain evidence="1">SD2</strain>
    </source>
</reference>
<reference evidence="1" key="1">
    <citation type="submission" date="2022-10" db="EMBL/GenBank/DDBJ databases">
        <authorList>
            <person name="Wei X."/>
        </authorList>
    </citation>
    <scope>NUCLEOTIDE SEQUENCE</scope>
    <source>
        <strain evidence="1">SD2</strain>
    </source>
</reference>
<dbReference type="AlphaFoldDB" id="A0AAQ0EJM0"/>
<dbReference type="Proteomes" id="UP001164481">
    <property type="component" value="Chromosome"/>
</dbReference>
<dbReference type="EMBL" id="CP107525">
    <property type="protein sequence ID" value="UZW64625.1"/>
    <property type="molecule type" value="Genomic_DNA"/>
</dbReference>
<evidence type="ECO:0000313" key="1">
    <source>
        <dbReference type="EMBL" id="UZW64625.1"/>
    </source>
</evidence>
<protein>
    <submittedName>
        <fullName evidence="1">Uncharacterized protein</fullName>
    </submittedName>
</protein>
<gene>
    <name evidence="1" type="ORF">OIE46_00835</name>
</gene>
<name>A0AAQ0EJM0_MYCSY</name>
<sequence>MSNFKPSNKTYLLKNLTKLALFESLNNLNQKTGEFFEEFATLKNELKYLKFQNPEFLNDEFKFSDMDFSFQNDFASNFAFSSDLIEFNNQVRQSKLNIAKNNLNFWNEFDFNLNLNDEHIMEIQALTLEENSSSLEETIEIITEKIRI</sequence>
<organism evidence="1 2">
    <name type="scientific">Mycoplasmopsis synoviae</name>
    <name type="common">Mycoplasma synoviae</name>
    <dbReference type="NCBI Taxonomy" id="2109"/>
    <lineage>
        <taxon>Bacteria</taxon>
        <taxon>Bacillati</taxon>
        <taxon>Mycoplasmatota</taxon>
        <taxon>Mycoplasmoidales</taxon>
        <taxon>Metamycoplasmataceae</taxon>
        <taxon>Mycoplasmopsis</taxon>
    </lineage>
</organism>
<dbReference type="RefSeq" id="WP_109536977.1">
    <property type="nucleotide sequence ID" value="NZ_CP012624.1"/>
</dbReference>